<reference evidence="1 2" key="1">
    <citation type="submission" date="2019-02" db="EMBL/GenBank/DDBJ databases">
        <title>Sequencing the genomes of 1000 actinobacteria strains.</title>
        <authorList>
            <person name="Klenk H.-P."/>
        </authorList>
    </citation>
    <scope>NUCLEOTIDE SEQUENCE [LARGE SCALE GENOMIC DNA]</scope>
    <source>
        <strain evidence="1 2">DSM 45162</strain>
    </source>
</reference>
<sequence>MIHLRTFRPAGIKQFGDALDEIRSGHSVDVAALRDDPGLTDIVPGRPVLEITPLMNRRESAEYFFEALRPYAEQLGDIERNEGLWSWLALAWIDILAPEGEKGRSLGEQARWILSADDYRRYYRHLLAGPYRIYKAHRENPDLAMAVLATPVNAPGDVVEQFASRQEFIVNRNLLQAITELYYDPATQKIKRGAATKGGGSARRLAAVLNQFDLTWDIHGMPSSRMLELLPAEFARFRAA</sequence>
<comment type="caution">
    <text evidence="1">The sequence shown here is derived from an EMBL/GenBank/DDBJ whole genome shotgun (WGS) entry which is preliminary data.</text>
</comment>
<evidence type="ECO:0000313" key="1">
    <source>
        <dbReference type="EMBL" id="RZU51211.1"/>
    </source>
</evidence>
<gene>
    <name evidence="1" type="ORF">EV385_3020</name>
</gene>
<evidence type="ECO:0000313" key="2">
    <source>
        <dbReference type="Proteomes" id="UP000292564"/>
    </source>
</evidence>
<keyword evidence="2" id="KW-1185">Reference proteome</keyword>
<protein>
    <submittedName>
        <fullName evidence="1">Uncharacterized protein</fullName>
    </submittedName>
</protein>
<organism evidence="1 2">
    <name type="scientific">Krasilnikovia cinnamomea</name>
    <dbReference type="NCBI Taxonomy" id="349313"/>
    <lineage>
        <taxon>Bacteria</taxon>
        <taxon>Bacillati</taxon>
        <taxon>Actinomycetota</taxon>
        <taxon>Actinomycetes</taxon>
        <taxon>Micromonosporales</taxon>
        <taxon>Micromonosporaceae</taxon>
        <taxon>Krasilnikovia</taxon>
    </lineage>
</organism>
<dbReference type="OrthoDB" id="9800756at2"/>
<dbReference type="RefSeq" id="WP_130510020.1">
    <property type="nucleotide sequence ID" value="NZ_SHKY01000001.1"/>
</dbReference>
<dbReference type="AlphaFoldDB" id="A0A4Q7ZKX2"/>
<accession>A0A4Q7ZKX2</accession>
<name>A0A4Q7ZKX2_9ACTN</name>
<proteinExistence type="predicted"/>
<dbReference type="Proteomes" id="UP000292564">
    <property type="component" value="Unassembled WGS sequence"/>
</dbReference>
<dbReference type="EMBL" id="SHKY01000001">
    <property type="protein sequence ID" value="RZU51211.1"/>
    <property type="molecule type" value="Genomic_DNA"/>
</dbReference>